<keyword evidence="2" id="KW-1185">Reference proteome</keyword>
<dbReference type="AlphaFoldDB" id="A0A2A9N8X9"/>
<evidence type="ECO:0000313" key="1">
    <source>
        <dbReference type="EMBL" id="PFH44571.1"/>
    </source>
</evidence>
<dbReference type="EMBL" id="KZ303324">
    <property type="protein sequence ID" value="PFH44571.1"/>
    <property type="molecule type" value="Genomic_DNA"/>
</dbReference>
<proteinExistence type="predicted"/>
<organism evidence="1 2">
    <name type="scientific">Amanita thiersii Skay4041</name>
    <dbReference type="NCBI Taxonomy" id="703135"/>
    <lineage>
        <taxon>Eukaryota</taxon>
        <taxon>Fungi</taxon>
        <taxon>Dikarya</taxon>
        <taxon>Basidiomycota</taxon>
        <taxon>Agaricomycotina</taxon>
        <taxon>Agaricomycetes</taxon>
        <taxon>Agaricomycetidae</taxon>
        <taxon>Agaricales</taxon>
        <taxon>Pluteineae</taxon>
        <taxon>Amanitaceae</taxon>
        <taxon>Amanita</taxon>
    </lineage>
</organism>
<gene>
    <name evidence="1" type="ORF">AMATHDRAFT_11479</name>
</gene>
<evidence type="ECO:0000313" key="2">
    <source>
        <dbReference type="Proteomes" id="UP000242287"/>
    </source>
</evidence>
<name>A0A2A9N8X9_9AGAR</name>
<dbReference type="Proteomes" id="UP000242287">
    <property type="component" value="Unassembled WGS sequence"/>
</dbReference>
<sequence>MVQYFSALWVAILTPKTSKDLNSKIPAYCLPYCAKLLDCKIYPLNLEEQQQLDEFLQENLSSG</sequence>
<protein>
    <submittedName>
        <fullName evidence="1">Uncharacterized protein</fullName>
    </submittedName>
</protein>
<accession>A0A2A9N8X9</accession>
<reference evidence="1 2" key="1">
    <citation type="submission" date="2014-02" db="EMBL/GenBank/DDBJ databases">
        <title>Transposable element dynamics among asymbiotic and ectomycorrhizal Amanita fungi.</title>
        <authorList>
            <consortium name="DOE Joint Genome Institute"/>
            <person name="Hess J."/>
            <person name="Skrede I."/>
            <person name="Wolfe B."/>
            <person name="LaButti K."/>
            <person name="Ohm R.A."/>
            <person name="Grigoriev I.V."/>
            <person name="Pringle A."/>
        </authorList>
    </citation>
    <scope>NUCLEOTIDE SEQUENCE [LARGE SCALE GENOMIC DNA]</scope>
    <source>
        <strain evidence="1 2">SKay4041</strain>
    </source>
</reference>